<organism evidence="3 4">
    <name type="scientific">Dissophora globulifera</name>
    <dbReference type="NCBI Taxonomy" id="979702"/>
    <lineage>
        <taxon>Eukaryota</taxon>
        <taxon>Fungi</taxon>
        <taxon>Fungi incertae sedis</taxon>
        <taxon>Mucoromycota</taxon>
        <taxon>Mortierellomycotina</taxon>
        <taxon>Mortierellomycetes</taxon>
        <taxon>Mortierellales</taxon>
        <taxon>Mortierellaceae</taxon>
        <taxon>Dissophora</taxon>
    </lineage>
</organism>
<feature type="compositionally biased region" description="Basic and acidic residues" evidence="1">
    <location>
        <begin position="386"/>
        <end position="395"/>
    </location>
</feature>
<accession>A0A9P6UXD8</accession>
<name>A0A9P6UXD8_9FUNG</name>
<feature type="transmembrane region" description="Helical" evidence="2">
    <location>
        <begin position="816"/>
        <end position="838"/>
    </location>
</feature>
<feature type="compositionally biased region" description="Polar residues" evidence="1">
    <location>
        <begin position="508"/>
        <end position="521"/>
    </location>
</feature>
<keyword evidence="2" id="KW-0812">Transmembrane</keyword>
<feature type="compositionally biased region" description="Basic residues" evidence="1">
    <location>
        <begin position="187"/>
        <end position="198"/>
    </location>
</feature>
<feature type="compositionally biased region" description="Low complexity" evidence="1">
    <location>
        <begin position="396"/>
        <end position="406"/>
    </location>
</feature>
<feature type="region of interest" description="Disordered" evidence="1">
    <location>
        <begin position="491"/>
        <end position="525"/>
    </location>
</feature>
<sequence length="839" mass="90392">MGAATDVAPRTSMERHLMDRDREGQLHLETRRQQAVLDLLGHRASFLSTITPPSTNPSSAASSLFHEPLSSSVDNHDVDVANDGVHTSSLPTIPATPMSLATSSSSAAHIPSVTATFLALAPPLQSIAPIIKRTRQGSASTQGRAAPVEQDRPMLPILPSSLEYQLTASLLNFSPAPASPLAEGSRPRSKPRQPKTRRSTIGSDTRIDTHGAGHRHTRSKDRIVGGYIARAPWPIGTTLHELTPTSLPSSAPPTPTGARQGTLNSYQHLFRAPEVDASKSQHPLVANVSLSPVTPSLPLPPLPPTSSRHLIAHYFPGSLPPPPARGRSLSALKVSGIGSPPLKTPTFGPAPNTYEDSYKPSMPFPSALFPHRSSANASPCSAADTPIHDDSEQSHSSDQASPSTSALGLSVSSTSNSKVQQQSPTEVTMGFLAENGNRPLLHNHQHTNHPYRNQRVNNFLAHNSSDMNHIGHHADVSLSTAEDNMTPATTITIFPPPPPPSAASPSSGYSSRQYSGTTATPSPIYPRGLMPDSILPIPEHHPAVARIQQKPAVPYIRELVPGEDVDGANGGMSSTNTSRDLQIVVEEITGRMRTNRTSFDPWPYDASKSSWDAKPLPSVRREKGNQYWVFRDRDGIVPGPILFLLGYVCPILWWVGSVFPVIEHPDTVAAAAIAAERAAHAAGAAPTSENDERASSDLRDHPMIQWMQRPLKSIKTSAAVNAKPRPSGLIATLQIVRIDQNNVDDNDDEVLGSDHNVSAIHVPAPLPLPLPAMPQATPDTHGPWSGEDRTAALFEQRMEHDRLVLRYELDLRWKRINMIWAIGSFVLAVAITAFVIAFP</sequence>
<feature type="compositionally biased region" description="Polar residues" evidence="1">
    <location>
        <begin position="410"/>
        <end position="424"/>
    </location>
</feature>
<proteinExistence type="predicted"/>
<reference evidence="3" key="1">
    <citation type="journal article" date="2020" name="Fungal Divers.">
        <title>Resolving the Mortierellaceae phylogeny through synthesis of multi-gene phylogenetics and phylogenomics.</title>
        <authorList>
            <person name="Vandepol N."/>
            <person name="Liber J."/>
            <person name="Desiro A."/>
            <person name="Na H."/>
            <person name="Kennedy M."/>
            <person name="Barry K."/>
            <person name="Grigoriev I.V."/>
            <person name="Miller A.N."/>
            <person name="O'Donnell K."/>
            <person name="Stajich J.E."/>
            <person name="Bonito G."/>
        </authorList>
    </citation>
    <scope>NUCLEOTIDE SEQUENCE</scope>
    <source>
        <strain evidence="3">REB-010B</strain>
    </source>
</reference>
<feature type="region of interest" description="Disordered" evidence="1">
    <location>
        <begin position="177"/>
        <end position="220"/>
    </location>
</feature>
<comment type="caution">
    <text evidence="3">The sequence shown here is derived from an EMBL/GenBank/DDBJ whole genome shotgun (WGS) entry which is preliminary data.</text>
</comment>
<keyword evidence="2" id="KW-0472">Membrane</keyword>
<keyword evidence="2" id="KW-1133">Transmembrane helix</keyword>
<gene>
    <name evidence="3" type="ORF">BGZ99_002715</name>
</gene>
<feature type="region of interest" description="Disordered" evidence="1">
    <location>
        <begin position="335"/>
        <end position="354"/>
    </location>
</feature>
<evidence type="ECO:0000256" key="1">
    <source>
        <dbReference type="SAM" id="MobiDB-lite"/>
    </source>
</evidence>
<evidence type="ECO:0000313" key="3">
    <source>
        <dbReference type="EMBL" id="KAG0323582.1"/>
    </source>
</evidence>
<feature type="compositionally biased region" description="Basic and acidic residues" evidence="1">
    <location>
        <begin position="12"/>
        <end position="23"/>
    </location>
</feature>
<dbReference type="AlphaFoldDB" id="A0A9P6UXD8"/>
<feature type="region of interest" description="Disordered" evidence="1">
    <location>
        <begin position="365"/>
        <end position="424"/>
    </location>
</feature>
<protein>
    <submittedName>
        <fullName evidence="3">Uncharacterized protein</fullName>
    </submittedName>
</protein>
<evidence type="ECO:0000256" key="2">
    <source>
        <dbReference type="SAM" id="Phobius"/>
    </source>
</evidence>
<evidence type="ECO:0000313" key="4">
    <source>
        <dbReference type="Proteomes" id="UP000738325"/>
    </source>
</evidence>
<dbReference type="OrthoDB" id="2140426at2759"/>
<feature type="transmembrane region" description="Helical" evidence="2">
    <location>
        <begin position="641"/>
        <end position="662"/>
    </location>
</feature>
<feature type="region of interest" description="Disordered" evidence="1">
    <location>
        <begin position="1"/>
        <end position="23"/>
    </location>
</feature>
<dbReference type="EMBL" id="JAAAIP010000185">
    <property type="protein sequence ID" value="KAG0323582.1"/>
    <property type="molecule type" value="Genomic_DNA"/>
</dbReference>
<dbReference type="Proteomes" id="UP000738325">
    <property type="component" value="Unassembled WGS sequence"/>
</dbReference>
<keyword evidence="4" id="KW-1185">Reference proteome</keyword>